<sequence length="378" mass="42104">MDDSLDDVLRDPSNSSHDLACSEINRLADARVRGRLLIYVDSLAVLDLIRNSERFSNRTKSVFLAVSRARAFKGSLVSSLKVVVRLVAGGGDVSDRMSSGRREIIVPICNVPHGFFDNPVLLAENINDAKAYLILARAAIASGGFQLPRVQLKADVRGGGGSAIEHEYKNIKSAADKLVLSIVDSDVRYPGCVPNDWSRRMVEDDIANSSSLARTIVIDVYSIENIFPLDLHKHISSFRSDPARRFSLERDEGIWRKHVDKDHWRFVPLKRSVPCALLRGAGDGGAYWQGCAQHFNDYSSKSCTRDIYACTHGCERLPRYPEDYLVEFVKEFEKVPNDGLRDLCRSLPASVRDMFAELSKSVVSWFCVGRPIGAVGRD</sequence>
<keyword evidence="2" id="KW-1185">Reference proteome</keyword>
<gene>
    <name evidence="1" type="ORF">ISP17_14900</name>
</gene>
<evidence type="ECO:0000313" key="1">
    <source>
        <dbReference type="EMBL" id="MFK2905250.1"/>
    </source>
</evidence>
<reference evidence="1 2" key="1">
    <citation type="submission" date="2020-10" db="EMBL/GenBank/DDBJ databases">
        <title>Phylogeny of dyella-like bacteria.</title>
        <authorList>
            <person name="Fu J."/>
        </authorList>
    </citation>
    <scope>NUCLEOTIDE SEQUENCE [LARGE SCALE GENOMIC DNA]</scope>
    <source>
        <strain evidence="1 2">Gsoil3046</strain>
    </source>
</reference>
<proteinExistence type="predicted"/>
<name>A0ABW8JVV1_9GAMM</name>
<protein>
    <submittedName>
        <fullName evidence="1">Uncharacterized protein</fullName>
    </submittedName>
</protein>
<dbReference type="EMBL" id="JADIKM010000004">
    <property type="protein sequence ID" value="MFK2905250.1"/>
    <property type="molecule type" value="Genomic_DNA"/>
</dbReference>
<dbReference type="RefSeq" id="WP_404634576.1">
    <property type="nucleotide sequence ID" value="NZ_JADIKM010000004.1"/>
</dbReference>
<accession>A0ABW8JVV1</accession>
<evidence type="ECO:0000313" key="2">
    <source>
        <dbReference type="Proteomes" id="UP001620460"/>
    </source>
</evidence>
<comment type="caution">
    <text evidence="1">The sequence shown here is derived from an EMBL/GenBank/DDBJ whole genome shotgun (WGS) entry which is preliminary data.</text>
</comment>
<dbReference type="Proteomes" id="UP001620460">
    <property type="component" value="Unassembled WGS sequence"/>
</dbReference>
<organism evidence="1 2">
    <name type="scientific">Dyella ginsengisoli</name>
    <dbReference type="NCBI Taxonomy" id="363848"/>
    <lineage>
        <taxon>Bacteria</taxon>
        <taxon>Pseudomonadati</taxon>
        <taxon>Pseudomonadota</taxon>
        <taxon>Gammaproteobacteria</taxon>
        <taxon>Lysobacterales</taxon>
        <taxon>Rhodanobacteraceae</taxon>
        <taxon>Dyella</taxon>
    </lineage>
</organism>